<dbReference type="GO" id="GO:0006635">
    <property type="term" value="P:fatty acid beta-oxidation"/>
    <property type="evidence" value="ECO:0007669"/>
    <property type="project" value="TreeGrafter"/>
</dbReference>
<evidence type="ECO:0000256" key="2">
    <source>
        <dbReference type="ARBA" id="ARBA00023239"/>
    </source>
</evidence>
<dbReference type="InterPro" id="IPR014748">
    <property type="entry name" value="Enoyl-CoA_hydra_C"/>
</dbReference>
<dbReference type="GO" id="GO:0016829">
    <property type="term" value="F:lyase activity"/>
    <property type="evidence" value="ECO:0007669"/>
    <property type="project" value="UniProtKB-KW"/>
</dbReference>
<dbReference type="InterPro" id="IPR001753">
    <property type="entry name" value="Enoyl-CoA_hydra/iso"/>
</dbReference>
<dbReference type="InterPro" id="IPR018376">
    <property type="entry name" value="Enoyl-CoA_hyd/isom_CS"/>
</dbReference>
<dbReference type="PANTHER" id="PTHR11941">
    <property type="entry name" value="ENOYL-COA HYDRATASE-RELATED"/>
    <property type="match status" value="1"/>
</dbReference>
<accession>A0A2M7FYG8</accession>
<dbReference type="InterPro" id="IPR029045">
    <property type="entry name" value="ClpP/crotonase-like_dom_sf"/>
</dbReference>
<dbReference type="Pfam" id="PF00378">
    <property type="entry name" value="ECH_1"/>
    <property type="match status" value="1"/>
</dbReference>
<evidence type="ECO:0000256" key="1">
    <source>
        <dbReference type="ARBA" id="ARBA00005254"/>
    </source>
</evidence>
<comment type="caution">
    <text evidence="4">The sequence shown here is derived from an EMBL/GenBank/DDBJ whole genome shotgun (WGS) entry which is preliminary data.</text>
</comment>
<protein>
    <submittedName>
        <fullName evidence="4">Crotonase</fullName>
    </submittedName>
</protein>
<reference evidence="4 5" key="1">
    <citation type="submission" date="2017-09" db="EMBL/GenBank/DDBJ databases">
        <title>Depth-based differentiation of microbial function through sediment-hosted aquifers and enrichment of novel symbionts in the deep terrestrial subsurface.</title>
        <authorList>
            <person name="Probst A.J."/>
            <person name="Ladd B."/>
            <person name="Jarett J.K."/>
            <person name="Geller-Mcgrath D.E."/>
            <person name="Sieber C.M."/>
            <person name="Emerson J.B."/>
            <person name="Anantharaman K."/>
            <person name="Thomas B.C."/>
            <person name="Malmstrom R."/>
            <person name="Stieglmeier M."/>
            <person name="Klingl A."/>
            <person name="Woyke T."/>
            <person name="Ryan C.M."/>
            <person name="Banfield J.F."/>
        </authorList>
    </citation>
    <scope>NUCLEOTIDE SEQUENCE [LARGE SCALE GENOMIC DNA]</scope>
    <source>
        <strain evidence="4">CG17_big_fil_post_rev_8_21_14_2_50_48_46</strain>
    </source>
</reference>
<proteinExistence type="inferred from homology"/>
<organism evidence="4 5">
    <name type="scientific">bacterium (Candidatus Blackallbacteria) CG17_big_fil_post_rev_8_21_14_2_50_48_46</name>
    <dbReference type="NCBI Taxonomy" id="2014261"/>
    <lineage>
        <taxon>Bacteria</taxon>
        <taxon>Candidatus Blackallbacteria</taxon>
    </lineage>
</organism>
<gene>
    <name evidence="4" type="ORF">COW36_24375</name>
</gene>
<dbReference type="CDD" id="cd06558">
    <property type="entry name" value="crotonase-like"/>
    <property type="match status" value="1"/>
</dbReference>
<evidence type="ECO:0000256" key="3">
    <source>
        <dbReference type="RuleBase" id="RU003707"/>
    </source>
</evidence>
<comment type="similarity">
    <text evidence="1 3">Belongs to the enoyl-CoA hydratase/isomerase family.</text>
</comment>
<evidence type="ECO:0000313" key="5">
    <source>
        <dbReference type="Proteomes" id="UP000231019"/>
    </source>
</evidence>
<keyword evidence="2" id="KW-0456">Lyase</keyword>
<name>A0A2M7FYG8_9BACT</name>
<dbReference type="PANTHER" id="PTHR11941:SF54">
    <property type="entry name" value="ENOYL-COA HYDRATASE, MITOCHONDRIAL"/>
    <property type="match status" value="1"/>
</dbReference>
<dbReference type="Proteomes" id="UP000231019">
    <property type="component" value="Unassembled WGS sequence"/>
</dbReference>
<evidence type="ECO:0000313" key="4">
    <source>
        <dbReference type="EMBL" id="PIW13806.1"/>
    </source>
</evidence>
<dbReference type="AlphaFoldDB" id="A0A2M7FYG8"/>
<dbReference type="Gene3D" id="3.90.226.10">
    <property type="entry name" value="2-enoyl-CoA Hydratase, Chain A, domain 1"/>
    <property type="match status" value="1"/>
</dbReference>
<dbReference type="EMBL" id="PFFQ01000066">
    <property type="protein sequence ID" value="PIW13806.1"/>
    <property type="molecule type" value="Genomic_DNA"/>
</dbReference>
<dbReference type="Gene3D" id="1.10.12.10">
    <property type="entry name" value="Lyase 2-enoyl-coa Hydratase, Chain A, domain 2"/>
    <property type="match status" value="1"/>
</dbReference>
<sequence length="261" mass="28975">MTEELVTYTLKEKAAWLTLQRPQRLNALSIPLLDALLAALQKAQADHAARVVVITGAGEKSFCAGADIDSFYNETQASMDEHAFRERLLQLFELLMKLNKPTIARVNGFALGGGFGLALACDLVVASKNASFGTPEIQIGLFPMMIMPVLFRNMSRKKLLEMIFTGDKISAHEAEQLGMINYAVPAEELDLKVSELVQKLSTKSAKTLQLGREAFYTMSEMDIHQALPYLKGMLSQNLHTRDAREGLQAFLEKRPAVWQDA</sequence>
<dbReference type="SUPFAM" id="SSF52096">
    <property type="entry name" value="ClpP/crotonase"/>
    <property type="match status" value="1"/>
</dbReference>
<dbReference type="PROSITE" id="PS00166">
    <property type="entry name" value="ENOYL_COA_HYDRATASE"/>
    <property type="match status" value="1"/>
</dbReference>